<dbReference type="InterPro" id="IPR050595">
    <property type="entry name" value="Bact_response_regulator"/>
</dbReference>
<dbReference type="GO" id="GO:0000160">
    <property type="term" value="P:phosphorelay signal transduction system"/>
    <property type="evidence" value="ECO:0007669"/>
    <property type="project" value="InterPro"/>
</dbReference>
<dbReference type="Gene3D" id="3.40.50.2300">
    <property type="match status" value="1"/>
</dbReference>
<dbReference type="PROSITE" id="PS50110">
    <property type="entry name" value="RESPONSE_REGULATORY"/>
    <property type="match status" value="1"/>
</dbReference>
<feature type="modified residue" description="4-aspartylphosphate" evidence="2">
    <location>
        <position position="54"/>
    </location>
</feature>
<sequence>MLKSALIVDDDPGILALISEIISQHGFLSAGVSRGEDALDYGRELHEMDVVFTDLRMPGMDGFELTATLRKRGISCPIIAITGLPDKGQSLYHSNDGKARERPDMILPKPFGLGQMEQVLAYLNHIESPVAKQAAMQLDLGF</sequence>
<dbReference type="CDD" id="cd00156">
    <property type="entry name" value="REC"/>
    <property type="match status" value="1"/>
</dbReference>
<evidence type="ECO:0000259" key="3">
    <source>
        <dbReference type="PROSITE" id="PS50110"/>
    </source>
</evidence>
<keyword evidence="1 2" id="KW-0597">Phosphoprotein</keyword>
<dbReference type="SUPFAM" id="SSF52172">
    <property type="entry name" value="CheY-like"/>
    <property type="match status" value="1"/>
</dbReference>
<dbReference type="EMBL" id="FWZT01000021">
    <property type="protein sequence ID" value="SMF62116.1"/>
    <property type="molecule type" value="Genomic_DNA"/>
</dbReference>
<evidence type="ECO:0000256" key="1">
    <source>
        <dbReference type="ARBA" id="ARBA00022553"/>
    </source>
</evidence>
<dbReference type="InterPro" id="IPR011006">
    <property type="entry name" value="CheY-like_superfamily"/>
</dbReference>
<evidence type="ECO:0000256" key="2">
    <source>
        <dbReference type="PROSITE-ProRule" id="PRU00169"/>
    </source>
</evidence>
<dbReference type="InterPro" id="IPR001789">
    <property type="entry name" value="Sig_transdc_resp-reg_receiver"/>
</dbReference>
<name>A0A1Y6CG38_9BACT</name>
<dbReference type="SMART" id="SM00448">
    <property type="entry name" value="REC"/>
    <property type="match status" value="1"/>
</dbReference>
<accession>A0A1Y6CG38</accession>
<organism evidence="4 5">
    <name type="scientific">Pseudobacteriovorax antillogorgiicola</name>
    <dbReference type="NCBI Taxonomy" id="1513793"/>
    <lineage>
        <taxon>Bacteria</taxon>
        <taxon>Pseudomonadati</taxon>
        <taxon>Bdellovibrionota</taxon>
        <taxon>Oligoflexia</taxon>
        <taxon>Oligoflexales</taxon>
        <taxon>Pseudobacteriovoracaceae</taxon>
        <taxon>Pseudobacteriovorax</taxon>
    </lineage>
</organism>
<evidence type="ECO:0000313" key="5">
    <source>
        <dbReference type="Proteomes" id="UP000192907"/>
    </source>
</evidence>
<dbReference type="PANTHER" id="PTHR44591">
    <property type="entry name" value="STRESS RESPONSE REGULATOR PROTEIN 1"/>
    <property type="match status" value="1"/>
</dbReference>
<reference evidence="5" key="1">
    <citation type="submission" date="2017-04" db="EMBL/GenBank/DDBJ databases">
        <authorList>
            <person name="Varghese N."/>
            <person name="Submissions S."/>
        </authorList>
    </citation>
    <scope>NUCLEOTIDE SEQUENCE [LARGE SCALE GENOMIC DNA]</scope>
    <source>
        <strain evidence="5">RKEM611</strain>
    </source>
</reference>
<keyword evidence="5" id="KW-1185">Reference proteome</keyword>
<dbReference type="AlphaFoldDB" id="A0A1Y6CG38"/>
<dbReference type="PANTHER" id="PTHR44591:SF3">
    <property type="entry name" value="RESPONSE REGULATORY DOMAIN-CONTAINING PROTEIN"/>
    <property type="match status" value="1"/>
</dbReference>
<proteinExistence type="predicted"/>
<dbReference type="Pfam" id="PF00072">
    <property type="entry name" value="Response_reg"/>
    <property type="match status" value="1"/>
</dbReference>
<protein>
    <submittedName>
        <fullName evidence="4">Response regulator receiver domain-containing protein</fullName>
    </submittedName>
</protein>
<feature type="domain" description="Response regulatory" evidence="3">
    <location>
        <begin position="4"/>
        <end position="124"/>
    </location>
</feature>
<dbReference type="OrthoDB" id="5297299at2"/>
<dbReference type="STRING" id="1513793.SAMN06296036_12137"/>
<dbReference type="Proteomes" id="UP000192907">
    <property type="component" value="Unassembled WGS sequence"/>
</dbReference>
<evidence type="ECO:0000313" key="4">
    <source>
        <dbReference type="EMBL" id="SMF62116.1"/>
    </source>
</evidence>
<gene>
    <name evidence="4" type="ORF">SAMN06296036_12137</name>
</gene>
<dbReference type="RefSeq" id="WP_132323082.1">
    <property type="nucleotide sequence ID" value="NZ_FWZT01000021.1"/>
</dbReference>